<dbReference type="SUPFAM" id="SSF52540">
    <property type="entry name" value="P-loop containing nucleoside triphosphate hydrolases"/>
    <property type="match status" value="1"/>
</dbReference>
<keyword evidence="1" id="KW-0597">Phosphoprotein</keyword>
<evidence type="ECO:0000256" key="2">
    <source>
        <dbReference type="ARBA" id="ARBA00023054"/>
    </source>
</evidence>
<dbReference type="PROSITE" id="PS50052">
    <property type="entry name" value="GUANYLATE_KINASE_2"/>
    <property type="match status" value="1"/>
</dbReference>
<dbReference type="PANTHER" id="PTHR14559">
    <property type="entry name" value="CASPASE RECRUITMENT DOMAIN FAMILY"/>
    <property type="match status" value="1"/>
</dbReference>
<keyword evidence="7" id="KW-1185">Reference proteome</keyword>
<keyword evidence="2 3" id="KW-0175">Coiled coil</keyword>
<dbReference type="InterPro" id="IPR027417">
    <property type="entry name" value="P-loop_NTPase"/>
</dbReference>
<dbReference type="Pfam" id="PF00625">
    <property type="entry name" value="Guanylate_kin"/>
    <property type="match status" value="1"/>
</dbReference>
<dbReference type="InterPro" id="IPR011029">
    <property type="entry name" value="DEATH-like_dom_sf"/>
</dbReference>
<dbReference type="GO" id="GO:0042981">
    <property type="term" value="P:regulation of apoptotic process"/>
    <property type="evidence" value="ECO:0007669"/>
    <property type="project" value="InterPro"/>
</dbReference>
<proteinExistence type="predicted"/>
<feature type="domain" description="Guanylate kinase-like" evidence="4">
    <location>
        <begin position="412"/>
        <end position="558"/>
    </location>
</feature>
<dbReference type="InterPro" id="IPR001315">
    <property type="entry name" value="CARD"/>
</dbReference>
<dbReference type="Proteomes" id="UP000289886">
    <property type="component" value="Unassembled WGS sequence"/>
</dbReference>
<evidence type="ECO:0000256" key="1">
    <source>
        <dbReference type="ARBA" id="ARBA00022553"/>
    </source>
</evidence>
<feature type="coiled-coil region" evidence="3">
    <location>
        <begin position="272"/>
        <end position="383"/>
    </location>
</feature>
<gene>
    <name evidence="6" type="ORF">EOD39_0110</name>
</gene>
<sequence>MAGGVDLSGKELNDLDEEELWELINNHRDKITLGVKPCMLTAYLRQACVLSDLDEEEILHCPKNINRCMRTGYMLDILKTRGKNGAIAFLESLMIHFPKLYTQVTGKEPTMEHSSGVMKHSELTEYLVKAMTEMQQVQSQEKSKALLMENRCFQLEAELTEAKRRVEELGNLDAEFKRLQREFNLRYQELLRVKDEKCNLCMRYTSAVEESSLMASRCRDLQLESESEFERKKSVDLRRRSEAVELKEEIESLNHKLLQFDPAREDILVQNLVEEQDSKLELMEQIQSLREEAEKAMCERDEHFEEKEALLLECQKLRLDCEMYQEKTAAFQVQLRELQKERDQAYLARDEAQSGISQSLSEKDSMRLQVMELQGQIFELRKQATQMKGQMERQERPILILPNILGHLLNERLQEYQEFQLCQSELLSDSEFAERLKLGDILGVKERQNTYNCYTKQAVEAIMEKNAHCLLEVELDCVRRMHKAEIFPIIIFIVTSEKSARKLRKKLQKQGSSEEHLLECYKAAETLLDKLPCLTRTISSETWSDMESLISCVKAAVAKEQKKIVWIEQDLR</sequence>
<comment type="caution">
    <text evidence="6">The sequence shown here is derived from an EMBL/GenBank/DDBJ whole genome shotgun (WGS) entry which is preliminary data.</text>
</comment>
<evidence type="ECO:0000259" key="4">
    <source>
        <dbReference type="PROSITE" id="PS50052"/>
    </source>
</evidence>
<dbReference type="InterPro" id="IPR008145">
    <property type="entry name" value="GK/Ca_channel_bsu"/>
</dbReference>
<dbReference type="Gene3D" id="3.40.50.300">
    <property type="entry name" value="P-loop containing nucleotide triphosphate hydrolases"/>
    <property type="match status" value="1"/>
</dbReference>
<dbReference type="SUPFAM" id="SSF47986">
    <property type="entry name" value="DEATH domain"/>
    <property type="match status" value="1"/>
</dbReference>
<dbReference type="PANTHER" id="PTHR14559:SF1">
    <property type="entry name" value="CASPASE RECRUITMENT DOMAIN-CONTAINING PROTEIN 14"/>
    <property type="match status" value="1"/>
</dbReference>
<dbReference type="Pfam" id="PF00619">
    <property type="entry name" value="CARD"/>
    <property type="match status" value="1"/>
</dbReference>
<dbReference type="FunFam" id="1.10.533.10:FF:000003">
    <property type="entry name" value="Caspase recruitment domain family, member 11"/>
    <property type="match status" value="1"/>
</dbReference>
<evidence type="ECO:0000259" key="5">
    <source>
        <dbReference type="PROSITE" id="PS50209"/>
    </source>
</evidence>
<dbReference type="SMART" id="SM00072">
    <property type="entry name" value="GuKc"/>
    <property type="match status" value="1"/>
</dbReference>
<dbReference type="AlphaFoldDB" id="A0A444UQI2"/>
<name>A0A444UQI2_ACIRT</name>
<evidence type="ECO:0000313" key="6">
    <source>
        <dbReference type="EMBL" id="RXM37436.1"/>
    </source>
</evidence>
<evidence type="ECO:0000256" key="3">
    <source>
        <dbReference type="SAM" id="Coils"/>
    </source>
</evidence>
<dbReference type="InterPro" id="IPR008144">
    <property type="entry name" value="Guanylate_kin-like_dom"/>
</dbReference>
<protein>
    <submittedName>
        <fullName evidence="6">Caspase recruitment domain-containing protein 14</fullName>
    </submittedName>
</protein>
<reference evidence="6 7" key="1">
    <citation type="submission" date="2019-01" db="EMBL/GenBank/DDBJ databases">
        <title>Draft Genome and Complete Hox-Cluster Characterization of the Sterlet Sturgeon (Acipenser ruthenus).</title>
        <authorList>
            <person name="Wei Q."/>
        </authorList>
    </citation>
    <scope>NUCLEOTIDE SEQUENCE [LARGE SCALE GENOMIC DNA]</scope>
    <source>
        <strain evidence="6">WHYD16114868_AA</strain>
        <tissue evidence="6">Blood</tissue>
    </source>
</reference>
<accession>A0A444UQI2</accession>
<dbReference type="PROSITE" id="PS50209">
    <property type="entry name" value="CARD"/>
    <property type="match status" value="1"/>
</dbReference>
<dbReference type="GO" id="GO:0005737">
    <property type="term" value="C:cytoplasm"/>
    <property type="evidence" value="ECO:0007669"/>
    <property type="project" value="TreeGrafter"/>
</dbReference>
<dbReference type="GO" id="GO:0050700">
    <property type="term" value="F:CARD domain binding"/>
    <property type="evidence" value="ECO:0007669"/>
    <property type="project" value="TreeGrafter"/>
</dbReference>
<dbReference type="Gene3D" id="1.10.533.10">
    <property type="entry name" value="Death Domain, Fas"/>
    <property type="match status" value="1"/>
</dbReference>
<organism evidence="6 7">
    <name type="scientific">Acipenser ruthenus</name>
    <name type="common">Sterlet sturgeon</name>
    <dbReference type="NCBI Taxonomy" id="7906"/>
    <lineage>
        <taxon>Eukaryota</taxon>
        <taxon>Metazoa</taxon>
        <taxon>Chordata</taxon>
        <taxon>Craniata</taxon>
        <taxon>Vertebrata</taxon>
        <taxon>Euteleostomi</taxon>
        <taxon>Actinopterygii</taxon>
        <taxon>Chondrostei</taxon>
        <taxon>Acipenseriformes</taxon>
        <taxon>Acipenseridae</taxon>
        <taxon>Acipenser</taxon>
    </lineage>
</organism>
<evidence type="ECO:0000313" key="7">
    <source>
        <dbReference type="Proteomes" id="UP000289886"/>
    </source>
</evidence>
<feature type="domain" description="CARD" evidence="5">
    <location>
        <begin position="16"/>
        <end position="108"/>
    </location>
</feature>
<dbReference type="EMBL" id="SCEB01214069">
    <property type="protein sequence ID" value="RXM37436.1"/>
    <property type="molecule type" value="Genomic_DNA"/>
</dbReference>
<feature type="coiled-coil region" evidence="3">
    <location>
        <begin position="145"/>
        <end position="182"/>
    </location>
</feature>